<dbReference type="Gene3D" id="2.130.10.10">
    <property type="entry name" value="YVTN repeat-like/Quinoprotein amine dehydrogenase"/>
    <property type="match status" value="1"/>
</dbReference>
<sequence length="285" mass="32137">MSLLPSFDYPLEELYCSSPVFDIVFHPKKKSLLAAALVTGQVEFHSLPTCDEVYVHLENCHDDRLSAWKEERARRRKEKAEEKKKERASNSPSPALNQRLGEEEAEEDSVSTDRSFLKKKRRKVISKTNEEEKVLSTSKEDKEEEESEEEEEEEEDSDDDVLDRRRYLKEDLKTFSTKVKALKKHKRGCRSICFSLDGSSVYTASTDGTIVQSNVEGGQTLWKSPPQSDAINVISILSENVVAGGDDGGLISLWDVREGPGGGPSSSRNSIETHKKSKKPIMVFH</sequence>
<feature type="region of interest" description="Disordered" evidence="1">
    <location>
        <begin position="257"/>
        <end position="285"/>
    </location>
</feature>
<accession>A0A2C6L509</accession>
<dbReference type="Proteomes" id="UP000221165">
    <property type="component" value="Unassembled WGS sequence"/>
</dbReference>
<evidence type="ECO:0000313" key="3">
    <source>
        <dbReference type="Proteomes" id="UP000221165"/>
    </source>
</evidence>
<feature type="compositionally biased region" description="Basic and acidic residues" evidence="1">
    <location>
        <begin position="76"/>
        <end position="88"/>
    </location>
</feature>
<organism evidence="2 3">
    <name type="scientific">Cystoisospora suis</name>
    <dbReference type="NCBI Taxonomy" id="483139"/>
    <lineage>
        <taxon>Eukaryota</taxon>
        <taxon>Sar</taxon>
        <taxon>Alveolata</taxon>
        <taxon>Apicomplexa</taxon>
        <taxon>Conoidasida</taxon>
        <taxon>Coccidia</taxon>
        <taxon>Eucoccidiorida</taxon>
        <taxon>Eimeriorina</taxon>
        <taxon>Sarcocystidae</taxon>
        <taxon>Cystoisospora</taxon>
    </lineage>
</organism>
<feature type="region of interest" description="Disordered" evidence="1">
    <location>
        <begin position="128"/>
        <end position="163"/>
    </location>
</feature>
<reference evidence="2 3" key="1">
    <citation type="journal article" date="2017" name="Int. J. Parasitol.">
        <title>The genome of the protozoan parasite Cystoisospora suis and a reverse vaccinology approach to identify vaccine candidates.</title>
        <authorList>
            <person name="Palmieri N."/>
            <person name="Shrestha A."/>
            <person name="Ruttkowski B."/>
            <person name="Beck T."/>
            <person name="Vogl C."/>
            <person name="Tomley F."/>
            <person name="Blake D.P."/>
            <person name="Joachim A."/>
        </authorList>
    </citation>
    <scope>NUCLEOTIDE SEQUENCE [LARGE SCALE GENOMIC DNA]</scope>
    <source>
        <strain evidence="2 3">Wien I</strain>
    </source>
</reference>
<comment type="caution">
    <text evidence="2">The sequence shown here is derived from an EMBL/GenBank/DDBJ whole genome shotgun (WGS) entry which is preliminary data.</text>
</comment>
<feature type="compositionally biased region" description="Acidic residues" evidence="1">
    <location>
        <begin position="142"/>
        <end position="161"/>
    </location>
</feature>
<keyword evidence="3" id="KW-1185">Reference proteome</keyword>
<dbReference type="AlphaFoldDB" id="A0A2C6L509"/>
<name>A0A2C6L509_9APIC</name>
<dbReference type="GeneID" id="94426227"/>
<dbReference type="SUPFAM" id="SSF50978">
    <property type="entry name" value="WD40 repeat-like"/>
    <property type="match status" value="1"/>
</dbReference>
<gene>
    <name evidence="2" type="ORF">CSUI_002817</name>
</gene>
<feature type="compositionally biased region" description="Basic and acidic residues" evidence="1">
    <location>
        <begin position="128"/>
        <end position="141"/>
    </location>
</feature>
<evidence type="ECO:0000256" key="1">
    <source>
        <dbReference type="SAM" id="MobiDB-lite"/>
    </source>
</evidence>
<dbReference type="InterPro" id="IPR036322">
    <property type="entry name" value="WD40_repeat_dom_sf"/>
</dbReference>
<proteinExistence type="predicted"/>
<evidence type="ECO:0000313" key="2">
    <source>
        <dbReference type="EMBL" id="PHJ23329.1"/>
    </source>
</evidence>
<dbReference type="VEuPathDB" id="ToxoDB:CSUI_002817"/>
<dbReference type="SMART" id="SM00320">
    <property type="entry name" value="WD40"/>
    <property type="match status" value="3"/>
</dbReference>
<feature type="non-terminal residue" evidence="2">
    <location>
        <position position="285"/>
    </location>
</feature>
<dbReference type="Pfam" id="PF00400">
    <property type="entry name" value="WD40"/>
    <property type="match status" value="1"/>
</dbReference>
<dbReference type="OrthoDB" id="2288928at2759"/>
<dbReference type="RefSeq" id="XP_067925005.1">
    <property type="nucleotide sequence ID" value="XM_068063016.1"/>
</dbReference>
<dbReference type="InterPro" id="IPR015943">
    <property type="entry name" value="WD40/YVTN_repeat-like_dom_sf"/>
</dbReference>
<dbReference type="EMBL" id="MIGC01001200">
    <property type="protein sequence ID" value="PHJ23329.1"/>
    <property type="molecule type" value="Genomic_DNA"/>
</dbReference>
<feature type="region of interest" description="Disordered" evidence="1">
    <location>
        <begin position="76"/>
        <end position="113"/>
    </location>
</feature>
<dbReference type="InterPro" id="IPR001680">
    <property type="entry name" value="WD40_rpt"/>
</dbReference>
<protein>
    <submittedName>
        <fullName evidence="2">Wd g-beta repeat-containing protein</fullName>
    </submittedName>
</protein>